<proteinExistence type="predicted"/>
<evidence type="ECO:0000313" key="4">
    <source>
        <dbReference type="Proteomes" id="UP000264330"/>
    </source>
</evidence>
<dbReference type="RefSeq" id="WP_148211690.1">
    <property type="nucleotide sequence ID" value="NZ_CAJXAW010000034.1"/>
</dbReference>
<comment type="caution">
    <text evidence="3">The sequence shown here is derived from an EMBL/GenBank/DDBJ whole genome shotgun (WGS) entry which is preliminary data.</text>
</comment>
<dbReference type="GO" id="GO:0004175">
    <property type="term" value="F:endopeptidase activity"/>
    <property type="evidence" value="ECO:0007669"/>
    <property type="project" value="UniProtKB-ARBA"/>
</dbReference>
<dbReference type="AlphaFoldDB" id="A0A3D5IWG3"/>
<dbReference type="Proteomes" id="UP000264330">
    <property type="component" value="Unassembled WGS sequence"/>
</dbReference>
<dbReference type="PANTHER" id="PTHR36435:SF1">
    <property type="entry name" value="CAAX AMINO TERMINAL PROTEASE FAMILY PROTEIN"/>
    <property type="match status" value="1"/>
</dbReference>
<evidence type="ECO:0000313" key="3">
    <source>
        <dbReference type="EMBL" id="HCV80117.1"/>
    </source>
</evidence>
<dbReference type="GO" id="GO:0006508">
    <property type="term" value="P:proteolysis"/>
    <property type="evidence" value="ECO:0007669"/>
    <property type="project" value="UniProtKB-KW"/>
</dbReference>
<dbReference type="GO" id="GO:0080120">
    <property type="term" value="P:CAAX-box protein maturation"/>
    <property type="evidence" value="ECO:0007669"/>
    <property type="project" value="UniProtKB-ARBA"/>
</dbReference>
<sequence>MACYFLFFMGMGILNTIFPELDFDRYQQTEIYEMMTNNPLVFFILAVIIAPIIEECLFRSLIKPSQNEILVFICSWILFISLPFIPAKANLILKYSLLLLSVFIIFLFLKSIIPEKKMKKMQYYLHKYYRLIWMLSALIFGYVHVWNYVSGFEFNFILFILIFPRIIAGYFFGRLKVQNQQLYWPILLHAMNNGIVVLLSSKADEITNLFI</sequence>
<feature type="transmembrane region" description="Helical" evidence="1">
    <location>
        <begin position="92"/>
        <end position="109"/>
    </location>
</feature>
<organism evidence="3 4">
    <name type="scientific">Zunongwangia profunda</name>
    <dbReference type="NCBI Taxonomy" id="398743"/>
    <lineage>
        <taxon>Bacteria</taxon>
        <taxon>Pseudomonadati</taxon>
        <taxon>Bacteroidota</taxon>
        <taxon>Flavobacteriia</taxon>
        <taxon>Flavobacteriales</taxon>
        <taxon>Flavobacteriaceae</taxon>
        <taxon>Zunongwangia</taxon>
    </lineage>
</organism>
<protein>
    <submittedName>
        <fullName evidence="3">CPBP family intramembrane metalloprotease</fullName>
    </submittedName>
</protein>
<keyword evidence="1" id="KW-0472">Membrane</keyword>
<gene>
    <name evidence="3" type="ORF">DGQ38_03625</name>
</gene>
<dbReference type="EMBL" id="DPMF01000079">
    <property type="protein sequence ID" value="HCV80117.1"/>
    <property type="molecule type" value="Genomic_DNA"/>
</dbReference>
<reference evidence="3 4" key="1">
    <citation type="journal article" date="2018" name="Nat. Biotechnol.">
        <title>A standardized bacterial taxonomy based on genome phylogeny substantially revises the tree of life.</title>
        <authorList>
            <person name="Parks D.H."/>
            <person name="Chuvochina M."/>
            <person name="Waite D.W."/>
            <person name="Rinke C."/>
            <person name="Skarshewski A."/>
            <person name="Chaumeil P.A."/>
            <person name="Hugenholtz P."/>
        </authorList>
    </citation>
    <scope>NUCLEOTIDE SEQUENCE [LARGE SCALE GENOMIC DNA]</scope>
    <source>
        <strain evidence="3">UBA9359</strain>
    </source>
</reference>
<keyword evidence="3" id="KW-0378">Hydrolase</keyword>
<keyword evidence="1" id="KW-0812">Transmembrane</keyword>
<dbReference type="InterPro" id="IPR003675">
    <property type="entry name" value="Rce1/LyrA-like_dom"/>
</dbReference>
<keyword evidence="3" id="KW-0482">Metalloprotease</keyword>
<dbReference type="PANTHER" id="PTHR36435">
    <property type="entry name" value="SLR1288 PROTEIN"/>
    <property type="match status" value="1"/>
</dbReference>
<dbReference type="InterPro" id="IPR052710">
    <property type="entry name" value="CAAX_protease"/>
</dbReference>
<keyword evidence="1" id="KW-1133">Transmembrane helix</keyword>
<feature type="domain" description="CAAX prenyl protease 2/Lysostaphin resistance protein A-like" evidence="2">
    <location>
        <begin position="38"/>
        <end position="194"/>
    </location>
</feature>
<accession>A0A3D5IWG3</accession>
<dbReference type="Pfam" id="PF02517">
    <property type="entry name" value="Rce1-like"/>
    <property type="match status" value="1"/>
</dbReference>
<evidence type="ECO:0000256" key="1">
    <source>
        <dbReference type="SAM" id="Phobius"/>
    </source>
</evidence>
<feature type="transmembrane region" description="Helical" evidence="1">
    <location>
        <begin position="130"/>
        <end position="148"/>
    </location>
</feature>
<dbReference type="GO" id="GO:0008237">
    <property type="term" value="F:metallopeptidase activity"/>
    <property type="evidence" value="ECO:0007669"/>
    <property type="project" value="UniProtKB-KW"/>
</dbReference>
<evidence type="ECO:0000259" key="2">
    <source>
        <dbReference type="Pfam" id="PF02517"/>
    </source>
</evidence>
<name>A0A3D5IWG3_9FLAO</name>
<feature type="transmembrane region" description="Helical" evidence="1">
    <location>
        <begin position="154"/>
        <end position="173"/>
    </location>
</feature>
<keyword evidence="3" id="KW-0645">Protease</keyword>
<feature type="transmembrane region" description="Helical" evidence="1">
    <location>
        <begin position="69"/>
        <end position="86"/>
    </location>
</feature>
<feature type="transmembrane region" description="Helical" evidence="1">
    <location>
        <begin position="40"/>
        <end position="57"/>
    </location>
</feature>